<dbReference type="InterPro" id="IPR036291">
    <property type="entry name" value="NAD(P)-bd_dom_sf"/>
</dbReference>
<evidence type="ECO:0000259" key="1">
    <source>
        <dbReference type="Pfam" id="PF01370"/>
    </source>
</evidence>
<proteinExistence type="predicted"/>
<dbReference type="Pfam" id="PF01370">
    <property type="entry name" value="Epimerase"/>
    <property type="match status" value="1"/>
</dbReference>
<dbReference type="PRINTS" id="PR01713">
    <property type="entry name" value="NUCEPIMERASE"/>
</dbReference>
<dbReference type="PANTHER" id="PTHR43245">
    <property type="entry name" value="BIFUNCTIONAL POLYMYXIN RESISTANCE PROTEIN ARNA"/>
    <property type="match status" value="1"/>
</dbReference>
<accession>A0AAW6GGC8</accession>
<evidence type="ECO:0000313" key="3">
    <source>
        <dbReference type="Proteomes" id="UP001214113"/>
    </source>
</evidence>
<dbReference type="EMBL" id="JAQNSB010000047">
    <property type="protein sequence ID" value="MDC1857142.1"/>
    <property type="molecule type" value="Genomic_DNA"/>
</dbReference>
<dbReference type="InterPro" id="IPR050177">
    <property type="entry name" value="Lipid_A_modif_metabolic_enz"/>
</dbReference>
<dbReference type="AlphaFoldDB" id="A0AAW6GGC8"/>
<dbReference type="RefSeq" id="WP_272196234.1">
    <property type="nucleotide sequence ID" value="NZ_JAQNSB010000047.1"/>
</dbReference>
<name>A0AAW6GGC8_BACUN</name>
<dbReference type="Gene3D" id="3.90.25.10">
    <property type="entry name" value="UDP-galactose 4-epimerase, domain 1"/>
    <property type="match status" value="1"/>
</dbReference>
<gene>
    <name evidence="2" type="ORF">POZ22_20550</name>
</gene>
<dbReference type="CDD" id="cd05256">
    <property type="entry name" value="UDP_AE_SDR_e"/>
    <property type="match status" value="1"/>
</dbReference>
<feature type="domain" description="NAD-dependent epimerase/dehydratase" evidence="1">
    <location>
        <begin position="4"/>
        <end position="244"/>
    </location>
</feature>
<comment type="caution">
    <text evidence="2">The sequence shown here is derived from an EMBL/GenBank/DDBJ whole genome shotgun (WGS) entry which is preliminary data.</text>
</comment>
<evidence type="ECO:0000313" key="2">
    <source>
        <dbReference type="EMBL" id="MDC1857142.1"/>
    </source>
</evidence>
<organism evidence="2 3">
    <name type="scientific">Bacteroides uniformis</name>
    <dbReference type="NCBI Taxonomy" id="820"/>
    <lineage>
        <taxon>Bacteria</taxon>
        <taxon>Pseudomonadati</taxon>
        <taxon>Bacteroidota</taxon>
        <taxon>Bacteroidia</taxon>
        <taxon>Bacteroidales</taxon>
        <taxon>Bacteroidaceae</taxon>
        <taxon>Bacteroides</taxon>
    </lineage>
</organism>
<dbReference type="PANTHER" id="PTHR43245:SF13">
    <property type="entry name" value="UDP-D-APIOSE_UDP-D-XYLOSE SYNTHASE 2"/>
    <property type="match status" value="1"/>
</dbReference>
<dbReference type="Proteomes" id="UP001214113">
    <property type="component" value="Unassembled WGS sequence"/>
</dbReference>
<sequence length="324" mass="36206">MKKILVTGGAGFIGSNLCEHLLENGYEVICIDNFSTGHMSNIQHLLDNFPTHFTLIEGDIRNIETCIRASKGVDSILHEAALGSIPRSIDDPITTNDVNIGGFLNMLVAAKDNNVKRFIFAASSSTYGDSTELPKVEDRIGKPLSPYALTKYVDELYAEVFAKTYGIEYIGLRYFNVFGRRQDPNSTYAAVIPLFIKQYLNHQQPKINGDGLNTRDFTYIDNVIHMNMLALNSSNQSSINQIYNTAGGEQTSINQLDYLIKDVLSQYDPFISSVDPIYGPNRIGDIQHSFACIDKAKLLLGYNPLVSFKEGLIKTIEWYVNNHI</sequence>
<dbReference type="SUPFAM" id="SSF51735">
    <property type="entry name" value="NAD(P)-binding Rossmann-fold domains"/>
    <property type="match status" value="1"/>
</dbReference>
<reference evidence="2" key="1">
    <citation type="submission" date="2022-10" db="EMBL/GenBank/DDBJ databases">
        <title>Human gut microbiome strain richness.</title>
        <authorList>
            <person name="Chen-Liaw A."/>
        </authorList>
    </citation>
    <scope>NUCLEOTIDE SEQUENCE</scope>
    <source>
        <strain evidence="2">BSD2780061687st1_G10_BSD2780061687b_171204</strain>
    </source>
</reference>
<dbReference type="Gene3D" id="3.40.50.720">
    <property type="entry name" value="NAD(P)-binding Rossmann-like Domain"/>
    <property type="match status" value="1"/>
</dbReference>
<dbReference type="InterPro" id="IPR001509">
    <property type="entry name" value="Epimerase_deHydtase"/>
</dbReference>
<protein>
    <submittedName>
        <fullName evidence="2">SDR family oxidoreductase</fullName>
    </submittedName>
</protein>